<dbReference type="PANTHER" id="PTHR42807">
    <property type="entry name" value="GLUTARYL-COA DEHYDROGENASE, MITOCHONDRIAL"/>
    <property type="match status" value="1"/>
</dbReference>
<dbReference type="GO" id="GO:0000062">
    <property type="term" value="F:fatty-acyl-CoA binding"/>
    <property type="evidence" value="ECO:0007669"/>
    <property type="project" value="TreeGrafter"/>
</dbReference>
<reference evidence="8" key="1">
    <citation type="journal article" date="2013" name="Science">
        <title>Genomic diversity and evolution of the head crest in the rock pigeon.</title>
        <authorList>
            <person name="Shapiro M.D."/>
            <person name="Kronenberg Z."/>
            <person name="Li C."/>
            <person name="Domyan E.T."/>
            <person name="Pan H."/>
            <person name="Campbell M."/>
            <person name="Tan H."/>
            <person name="Huff C.D."/>
            <person name="Hu H."/>
            <person name="Vickrey A.I."/>
            <person name="Nielsen S.C."/>
            <person name="Stringham S.A."/>
            <person name="Hu H."/>
            <person name="Willerslev E."/>
            <person name="Gilbert M.T."/>
            <person name="Yandell M."/>
            <person name="Zhang G."/>
            <person name="Wang J."/>
        </authorList>
    </citation>
    <scope>NUCLEOTIDE SEQUENCE [LARGE SCALE GENOMIC DNA]</scope>
    <source>
        <tissue evidence="8">Blood</tissue>
    </source>
</reference>
<keyword evidence="2" id="KW-0285">Flavoprotein</keyword>
<evidence type="ECO:0000256" key="5">
    <source>
        <dbReference type="ARBA" id="ARBA00023128"/>
    </source>
</evidence>
<dbReference type="Pfam" id="PF00441">
    <property type="entry name" value="Acyl-CoA_dh_1"/>
    <property type="match status" value="1"/>
</dbReference>
<dbReference type="GO" id="GO:0050660">
    <property type="term" value="F:flavin adenine dinucleotide binding"/>
    <property type="evidence" value="ECO:0007669"/>
    <property type="project" value="TreeGrafter"/>
</dbReference>
<evidence type="ECO:0000256" key="3">
    <source>
        <dbReference type="ARBA" id="ARBA00022946"/>
    </source>
</evidence>
<feature type="compositionally biased region" description="Low complexity" evidence="6">
    <location>
        <begin position="109"/>
        <end position="131"/>
    </location>
</feature>
<dbReference type="InterPro" id="IPR052033">
    <property type="entry name" value="Glutaryl-CoA_DH_mitochondrial"/>
</dbReference>
<name>R7VWY9_COLLI</name>
<dbReference type="GO" id="GO:0046949">
    <property type="term" value="P:fatty-acyl-CoA biosynthetic process"/>
    <property type="evidence" value="ECO:0007669"/>
    <property type="project" value="TreeGrafter"/>
</dbReference>
<evidence type="ECO:0000256" key="6">
    <source>
        <dbReference type="SAM" id="MobiDB-lite"/>
    </source>
</evidence>
<dbReference type="EMBL" id="KB377796">
    <property type="protein sequence ID" value="EMC85299.1"/>
    <property type="molecule type" value="Genomic_DNA"/>
</dbReference>
<dbReference type="Gene3D" id="1.20.140.10">
    <property type="entry name" value="Butyryl-CoA Dehydrogenase, subunit A, domain 3"/>
    <property type="match status" value="1"/>
</dbReference>
<keyword evidence="3" id="KW-0809">Transit peptide</keyword>
<sequence>MVTEIALGLQACVQLGRLRDEGRAAPEAVSMLKRNSCAKALAVARAARDLLGANGVCDEFQVVRHMLNLEAVSTYEGTHDIHALILGRAITGIAAFAPDTAGTPRGQRGDTAGTAGDTKGTAGDKAPAPQG</sequence>
<dbReference type="SUPFAM" id="SSF47203">
    <property type="entry name" value="Acyl-CoA dehydrogenase C-terminal domain-like"/>
    <property type="match status" value="1"/>
</dbReference>
<dbReference type="InterPro" id="IPR009075">
    <property type="entry name" value="AcylCo_DH/oxidase_C"/>
</dbReference>
<organism evidence="8">
    <name type="scientific">Columba livia</name>
    <name type="common">Rock dove</name>
    <dbReference type="NCBI Taxonomy" id="8932"/>
    <lineage>
        <taxon>Eukaryota</taxon>
        <taxon>Metazoa</taxon>
        <taxon>Chordata</taxon>
        <taxon>Craniata</taxon>
        <taxon>Vertebrata</taxon>
        <taxon>Euteleostomi</taxon>
        <taxon>Archelosauria</taxon>
        <taxon>Archosauria</taxon>
        <taxon>Dinosauria</taxon>
        <taxon>Saurischia</taxon>
        <taxon>Theropoda</taxon>
        <taxon>Coelurosauria</taxon>
        <taxon>Aves</taxon>
        <taxon>Neognathae</taxon>
        <taxon>Neoaves</taxon>
        <taxon>Columbimorphae</taxon>
        <taxon>Columbiformes</taxon>
        <taxon>Columbidae</taxon>
        <taxon>Columba</taxon>
    </lineage>
</organism>
<proteinExistence type="predicted"/>
<accession>R7VWY9</accession>
<dbReference type="GO" id="GO:0033539">
    <property type="term" value="P:fatty acid beta-oxidation using acyl-CoA dehydrogenase"/>
    <property type="evidence" value="ECO:0007669"/>
    <property type="project" value="TreeGrafter"/>
</dbReference>
<dbReference type="GO" id="GO:0004361">
    <property type="term" value="F:glutaryl-CoA dehydrogenase activity"/>
    <property type="evidence" value="ECO:0007669"/>
    <property type="project" value="TreeGrafter"/>
</dbReference>
<dbReference type="GO" id="GO:0005739">
    <property type="term" value="C:mitochondrion"/>
    <property type="evidence" value="ECO:0007669"/>
    <property type="project" value="UniProtKB-SubCell"/>
</dbReference>
<gene>
    <name evidence="8" type="ORF">A306_06297</name>
</gene>
<dbReference type="InterPro" id="IPR036250">
    <property type="entry name" value="AcylCo_DH-like_C"/>
</dbReference>
<keyword evidence="5" id="KW-0496">Mitochondrion</keyword>
<evidence type="ECO:0000313" key="8">
    <source>
        <dbReference type="EMBL" id="EMC85299.1"/>
    </source>
</evidence>
<feature type="domain" description="Acyl-CoA dehydrogenase/oxidase C-terminal" evidence="7">
    <location>
        <begin position="1"/>
        <end position="90"/>
    </location>
</feature>
<dbReference type="eggNOG" id="KOG0138">
    <property type="taxonomic scope" value="Eukaryota"/>
</dbReference>
<dbReference type="PANTHER" id="PTHR42807:SF1">
    <property type="entry name" value="GLUTARYL-COA DEHYDROGENASE, MITOCHONDRIAL"/>
    <property type="match status" value="1"/>
</dbReference>
<keyword evidence="4" id="KW-0560">Oxidoreductase</keyword>
<evidence type="ECO:0000256" key="2">
    <source>
        <dbReference type="ARBA" id="ARBA00022630"/>
    </source>
</evidence>
<evidence type="ECO:0000256" key="1">
    <source>
        <dbReference type="ARBA" id="ARBA00004173"/>
    </source>
</evidence>
<dbReference type="AlphaFoldDB" id="R7VWY9"/>
<protein>
    <submittedName>
        <fullName evidence="8">Glutaryl-CoA dehydrogenase, mitochondrial</fullName>
    </submittedName>
</protein>
<feature type="region of interest" description="Disordered" evidence="6">
    <location>
        <begin position="98"/>
        <end position="131"/>
    </location>
</feature>
<evidence type="ECO:0000256" key="4">
    <source>
        <dbReference type="ARBA" id="ARBA00023002"/>
    </source>
</evidence>
<evidence type="ECO:0000259" key="7">
    <source>
        <dbReference type="Pfam" id="PF00441"/>
    </source>
</evidence>
<comment type="subcellular location">
    <subcellularLocation>
        <location evidence="1">Mitochondrion</location>
    </subcellularLocation>
</comment>